<dbReference type="InterPro" id="IPR050794">
    <property type="entry name" value="CPA2_transporter"/>
</dbReference>
<evidence type="ECO:0000256" key="5">
    <source>
        <dbReference type="ARBA" id="ARBA00023065"/>
    </source>
</evidence>
<dbReference type="Pfam" id="PF00999">
    <property type="entry name" value="Na_H_Exchanger"/>
    <property type="match status" value="1"/>
</dbReference>
<feature type="transmembrane region" description="Helical" evidence="7">
    <location>
        <begin position="354"/>
        <end position="370"/>
    </location>
</feature>
<reference evidence="10" key="1">
    <citation type="submission" date="2009-08" db="EMBL/GenBank/DDBJ databases">
        <title>The complete genome of Chitinophaga pinensis DSM 2588.</title>
        <authorList>
            <consortium name="US DOE Joint Genome Institute (JGI-PGF)"/>
            <person name="Lucas S."/>
            <person name="Copeland A."/>
            <person name="Lapidus A."/>
            <person name="Glavina del Rio T."/>
            <person name="Dalin E."/>
            <person name="Tice H."/>
            <person name="Bruce D."/>
            <person name="Goodwin L."/>
            <person name="Pitluck S."/>
            <person name="Kyrpides N."/>
            <person name="Mavromatis K."/>
            <person name="Ivanova N."/>
            <person name="Mikhailova N."/>
            <person name="Sims D."/>
            <person name="Meinche L."/>
            <person name="Brettin T."/>
            <person name="Detter J.C."/>
            <person name="Han C."/>
            <person name="Larimer F."/>
            <person name="Land M."/>
            <person name="Hauser L."/>
            <person name="Markowitz V."/>
            <person name="Cheng J.-F."/>
            <person name="Hugenholtz P."/>
            <person name="Woyke T."/>
            <person name="Wu D."/>
            <person name="Spring S."/>
            <person name="Klenk H.-P."/>
            <person name="Eisen J.A."/>
        </authorList>
    </citation>
    <scope>NUCLEOTIDE SEQUENCE [LARGE SCALE GENOMIC DNA]</scope>
    <source>
        <strain evidence="10">ATCC 43595 / DSM 2588 / LMG 13176 / NBRC 15968 / NCIMB 11800 / UQM 2034</strain>
    </source>
</reference>
<keyword evidence="2" id="KW-0813">Transport</keyword>
<dbReference type="GO" id="GO:1902600">
    <property type="term" value="P:proton transmembrane transport"/>
    <property type="evidence" value="ECO:0007669"/>
    <property type="project" value="InterPro"/>
</dbReference>
<evidence type="ECO:0000259" key="8">
    <source>
        <dbReference type="Pfam" id="PF00999"/>
    </source>
</evidence>
<name>A0A979GNW9_CHIPD</name>
<protein>
    <submittedName>
        <fullName evidence="9">Sodium/hydrogen exchanger</fullName>
    </submittedName>
</protein>
<accession>A0A979GNW9</accession>
<feature type="transmembrane region" description="Helical" evidence="7">
    <location>
        <begin position="446"/>
        <end position="465"/>
    </location>
</feature>
<feature type="domain" description="Cation/H+ exchanger transmembrane" evidence="8">
    <location>
        <begin position="84"/>
        <end position="464"/>
    </location>
</feature>
<evidence type="ECO:0000256" key="4">
    <source>
        <dbReference type="ARBA" id="ARBA00022989"/>
    </source>
</evidence>
<dbReference type="PANTHER" id="PTHR32468:SF0">
    <property type="entry name" value="K(+)_H(+) ANTIPORTER 1"/>
    <property type="match status" value="1"/>
</dbReference>
<evidence type="ECO:0000256" key="3">
    <source>
        <dbReference type="ARBA" id="ARBA00022692"/>
    </source>
</evidence>
<evidence type="ECO:0000256" key="7">
    <source>
        <dbReference type="SAM" id="Phobius"/>
    </source>
</evidence>
<feature type="transmembrane region" description="Helical" evidence="7">
    <location>
        <begin position="136"/>
        <end position="155"/>
    </location>
</feature>
<feature type="transmembrane region" description="Helical" evidence="7">
    <location>
        <begin position="305"/>
        <end position="334"/>
    </location>
</feature>
<feature type="transmembrane region" description="Helical" evidence="7">
    <location>
        <begin position="167"/>
        <end position="188"/>
    </location>
</feature>
<dbReference type="InterPro" id="IPR038770">
    <property type="entry name" value="Na+/solute_symporter_sf"/>
</dbReference>
<gene>
    <name evidence="9" type="ordered locus">Cpin_1335</name>
</gene>
<keyword evidence="4 7" id="KW-1133">Transmembrane helix</keyword>
<keyword evidence="5" id="KW-0406">Ion transport</keyword>
<dbReference type="Gene3D" id="1.20.1530.20">
    <property type="match status" value="1"/>
</dbReference>
<evidence type="ECO:0000256" key="2">
    <source>
        <dbReference type="ARBA" id="ARBA00022448"/>
    </source>
</evidence>
<dbReference type="GO" id="GO:0016020">
    <property type="term" value="C:membrane"/>
    <property type="evidence" value="ECO:0007669"/>
    <property type="project" value="UniProtKB-SubCell"/>
</dbReference>
<dbReference type="KEGG" id="cpi:Cpin_1335"/>
<dbReference type="InterPro" id="IPR006153">
    <property type="entry name" value="Cation/H_exchanger_TM"/>
</dbReference>
<keyword evidence="3 7" id="KW-0812">Transmembrane</keyword>
<feature type="transmembrane region" description="Helical" evidence="7">
    <location>
        <begin position="72"/>
        <end position="93"/>
    </location>
</feature>
<sequence>MNKRLLLYPLIIGFFGCLIWFIINKGSHLTTDGSTPVNKMASAASASAHTIPPTSTAESVWNSMVQNVHHPLALLLLQIILILATARLFGWLANKIGQPSVVGEIVAGICLGPSLLGMVWPSGSTFIFPAEGFKNLQFLSQIGLAFFMFVVGMELDTEKMKNKAHDAVMISHASIVFPFFLGVSLAYYMYARFAPANVSFLSFALFMGIAMSITAFPVLARIVQERKLSSTPLGLLAITCAAADDVTAWCILAVVIAIVKAVTLWTAVLTLVLSLIFVGFMLYILKPWLAKKIARFQEQHKEKSIVALAFMTLLFSAWAAEVIGIHALFGAFLAGVIMPSEVSVQKLLTDKLEDVSVLLLLPIFFVFTGLRTQIGLLGQGNLWAVFGLIMLVAVGGKLGGSALTAKLMGQSWMDSLGIGALMNTRGLMELVVLNIGYDLGILSPEVFAMLVLMALATTFMTGPLLDVVKKVEESKLQASQIG</sequence>
<evidence type="ECO:0000256" key="6">
    <source>
        <dbReference type="ARBA" id="ARBA00023136"/>
    </source>
</evidence>
<reference evidence="9 10" key="2">
    <citation type="journal article" date="2010" name="Stand. Genomic Sci.">
        <title>Complete genome sequence of Chitinophaga pinensis type strain (UQM 2034).</title>
        <authorList>
            <person name="Glavina Del Rio T."/>
            <person name="Abt B."/>
            <person name="Spring S."/>
            <person name="Lapidus A."/>
            <person name="Nolan M."/>
            <person name="Tice H."/>
            <person name="Copeland A."/>
            <person name="Cheng J.F."/>
            <person name="Chen F."/>
            <person name="Bruce D."/>
            <person name="Goodwin L."/>
            <person name="Pitluck S."/>
            <person name="Ivanova N."/>
            <person name="Mavromatis K."/>
            <person name="Mikhailova N."/>
            <person name="Pati A."/>
            <person name="Chen A."/>
            <person name="Palaniappan K."/>
            <person name="Land M."/>
            <person name="Hauser L."/>
            <person name="Chang Y.J."/>
            <person name="Jeffries C.D."/>
            <person name="Chain P."/>
            <person name="Saunders E."/>
            <person name="Detter J.C."/>
            <person name="Brettin T."/>
            <person name="Rohde M."/>
            <person name="Goker M."/>
            <person name="Bristow J."/>
            <person name="Eisen J.A."/>
            <person name="Markowitz V."/>
            <person name="Hugenholtz P."/>
            <person name="Kyrpides N.C."/>
            <person name="Klenk H.P."/>
            <person name="Lucas S."/>
        </authorList>
    </citation>
    <scope>NUCLEOTIDE SEQUENCE [LARGE SCALE GENOMIC DNA]</scope>
    <source>
        <strain evidence="10">ATCC 43595 / DSM 2588 / LMG 13176 / NBRC 15968 / NCIMB 11800 / UQM 2034</strain>
    </source>
</reference>
<dbReference type="Proteomes" id="UP000002215">
    <property type="component" value="Chromosome"/>
</dbReference>
<keyword evidence="6 7" id="KW-0472">Membrane</keyword>
<dbReference type="AlphaFoldDB" id="A0A979GNW9"/>
<dbReference type="GO" id="GO:0015297">
    <property type="term" value="F:antiporter activity"/>
    <property type="evidence" value="ECO:0007669"/>
    <property type="project" value="InterPro"/>
</dbReference>
<feature type="transmembrane region" description="Helical" evidence="7">
    <location>
        <begin position="105"/>
        <end position="130"/>
    </location>
</feature>
<proteinExistence type="predicted"/>
<feature type="transmembrane region" description="Helical" evidence="7">
    <location>
        <begin position="382"/>
        <end position="403"/>
    </location>
</feature>
<dbReference type="PANTHER" id="PTHR32468">
    <property type="entry name" value="CATION/H + ANTIPORTER"/>
    <property type="match status" value="1"/>
</dbReference>
<feature type="transmembrane region" description="Helical" evidence="7">
    <location>
        <begin position="235"/>
        <end position="258"/>
    </location>
</feature>
<dbReference type="RefSeq" id="WP_012789009.1">
    <property type="nucleotide sequence ID" value="NC_013132.1"/>
</dbReference>
<comment type="subcellular location">
    <subcellularLocation>
        <location evidence="1">Membrane</location>
        <topology evidence="1">Multi-pass membrane protein</topology>
    </subcellularLocation>
</comment>
<feature type="transmembrane region" description="Helical" evidence="7">
    <location>
        <begin position="200"/>
        <end position="223"/>
    </location>
</feature>
<feature type="transmembrane region" description="Helical" evidence="7">
    <location>
        <begin position="5"/>
        <end position="23"/>
    </location>
</feature>
<dbReference type="EMBL" id="CP001699">
    <property type="protein sequence ID" value="ACU58833.1"/>
    <property type="molecule type" value="Genomic_DNA"/>
</dbReference>
<evidence type="ECO:0000313" key="9">
    <source>
        <dbReference type="EMBL" id="ACU58833.1"/>
    </source>
</evidence>
<feature type="transmembrane region" description="Helical" evidence="7">
    <location>
        <begin position="264"/>
        <end position="285"/>
    </location>
</feature>
<organism evidence="9 10">
    <name type="scientific">Chitinophaga pinensis (strain ATCC 43595 / DSM 2588 / LMG 13176 / NBRC 15968 / NCIMB 11800 / UQM 2034)</name>
    <dbReference type="NCBI Taxonomy" id="485918"/>
    <lineage>
        <taxon>Bacteria</taxon>
        <taxon>Pseudomonadati</taxon>
        <taxon>Bacteroidota</taxon>
        <taxon>Chitinophagia</taxon>
        <taxon>Chitinophagales</taxon>
        <taxon>Chitinophagaceae</taxon>
        <taxon>Chitinophaga</taxon>
    </lineage>
</organism>
<dbReference type="OrthoDB" id="9793589at2"/>
<dbReference type="PROSITE" id="PS51257">
    <property type="entry name" value="PROKAR_LIPOPROTEIN"/>
    <property type="match status" value="1"/>
</dbReference>
<evidence type="ECO:0000256" key="1">
    <source>
        <dbReference type="ARBA" id="ARBA00004141"/>
    </source>
</evidence>
<evidence type="ECO:0000313" key="10">
    <source>
        <dbReference type="Proteomes" id="UP000002215"/>
    </source>
</evidence>